<gene>
    <name evidence="1" type="ORF">NUM_04600</name>
</gene>
<dbReference type="EMBL" id="BOPO01000004">
    <property type="protein sequence ID" value="GIL25205.1"/>
    <property type="molecule type" value="Genomic_DNA"/>
</dbReference>
<evidence type="ECO:0000313" key="1">
    <source>
        <dbReference type="EMBL" id="GIL25205.1"/>
    </source>
</evidence>
<name>A0A8J4A8D4_9ACTN</name>
<reference evidence="2" key="1">
    <citation type="journal article" date="2021" name="Int. J. Syst. Evol. Microbiol.">
        <title>Actinocatenispora comari sp. nov., an endophytic actinomycete isolated from aerial parts of Comarum salesowianum.</title>
        <authorList>
            <person name="Oyunbileg N."/>
            <person name="Iizaka Y."/>
            <person name="Hamada M."/>
            <person name="Davaapurev B.O."/>
            <person name="Fukumoto A."/>
            <person name="Tsetseg B."/>
            <person name="Kato F."/>
            <person name="Tamura T."/>
            <person name="Batkhuu J."/>
            <person name="Anzai Y."/>
        </authorList>
    </citation>
    <scope>NUCLEOTIDE SEQUENCE [LARGE SCALE GENOMIC DNA]</scope>
    <source>
        <strain evidence="2">NUM-2625</strain>
    </source>
</reference>
<sequence>MDWVGWHEQYGRPESALARRLVAIQGQLRTALDESPAGPLRVLSLCAGQGDDLLGVLAGHPRRSDV</sequence>
<dbReference type="Proteomes" id="UP000614996">
    <property type="component" value="Unassembled WGS sequence"/>
</dbReference>
<organism evidence="1 2">
    <name type="scientific">Actinocatenispora comari</name>
    <dbReference type="NCBI Taxonomy" id="2807577"/>
    <lineage>
        <taxon>Bacteria</taxon>
        <taxon>Bacillati</taxon>
        <taxon>Actinomycetota</taxon>
        <taxon>Actinomycetes</taxon>
        <taxon>Micromonosporales</taxon>
        <taxon>Micromonosporaceae</taxon>
        <taxon>Actinocatenispora</taxon>
    </lineage>
</organism>
<proteinExistence type="predicted"/>
<dbReference type="AlphaFoldDB" id="A0A8J4A8D4"/>
<evidence type="ECO:0000313" key="2">
    <source>
        <dbReference type="Proteomes" id="UP000614996"/>
    </source>
</evidence>
<keyword evidence="2" id="KW-1185">Reference proteome</keyword>
<dbReference type="RefSeq" id="WP_225918279.1">
    <property type="nucleotide sequence ID" value="NZ_BOPO01000004.1"/>
</dbReference>
<comment type="caution">
    <text evidence="1">The sequence shown here is derived from an EMBL/GenBank/DDBJ whole genome shotgun (WGS) entry which is preliminary data.</text>
</comment>
<protein>
    <submittedName>
        <fullName evidence="1">Uncharacterized protein</fullName>
    </submittedName>
</protein>
<accession>A0A8J4A8D4</accession>